<evidence type="ECO:0008006" key="3">
    <source>
        <dbReference type="Google" id="ProtNLM"/>
    </source>
</evidence>
<evidence type="ECO:0000313" key="1">
    <source>
        <dbReference type="EMBL" id="GLP95863.1"/>
    </source>
</evidence>
<evidence type="ECO:0000313" key="2">
    <source>
        <dbReference type="Proteomes" id="UP001161422"/>
    </source>
</evidence>
<reference evidence="1" key="1">
    <citation type="journal article" date="2014" name="Int. J. Syst. Evol. Microbiol.">
        <title>Complete genome sequence of Corynebacterium casei LMG S-19264T (=DSM 44701T), isolated from a smear-ripened cheese.</title>
        <authorList>
            <consortium name="US DOE Joint Genome Institute (JGI-PGF)"/>
            <person name="Walter F."/>
            <person name="Albersmeier A."/>
            <person name="Kalinowski J."/>
            <person name="Ruckert C."/>
        </authorList>
    </citation>
    <scope>NUCLEOTIDE SEQUENCE</scope>
    <source>
        <strain evidence="1">NBRC 101628</strain>
    </source>
</reference>
<accession>A0AA37W0S3</accession>
<organism evidence="1 2">
    <name type="scientific">Paraferrimonas sedimenticola</name>
    <dbReference type="NCBI Taxonomy" id="375674"/>
    <lineage>
        <taxon>Bacteria</taxon>
        <taxon>Pseudomonadati</taxon>
        <taxon>Pseudomonadota</taxon>
        <taxon>Gammaproteobacteria</taxon>
        <taxon>Alteromonadales</taxon>
        <taxon>Ferrimonadaceae</taxon>
        <taxon>Paraferrimonas</taxon>
    </lineage>
</organism>
<dbReference type="EMBL" id="BSNC01000003">
    <property type="protein sequence ID" value="GLP95863.1"/>
    <property type="molecule type" value="Genomic_DNA"/>
</dbReference>
<proteinExistence type="predicted"/>
<reference evidence="1" key="2">
    <citation type="submission" date="2023-01" db="EMBL/GenBank/DDBJ databases">
        <title>Draft genome sequence of Paraferrimonas sedimenticola strain NBRC 101628.</title>
        <authorList>
            <person name="Sun Q."/>
            <person name="Mori K."/>
        </authorList>
    </citation>
    <scope>NUCLEOTIDE SEQUENCE</scope>
    <source>
        <strain evidence="1">NBRC 101628</strain>
    </source>
</reference>
<sequence length="265" mass="28366">MPILNGPNDQLRAINMLKPLTVISCALVFVIGCESNSRTAQGAATGAVTGAVAGLILGALSGRPERGLVAGATIGAVKGGVVGFEQEQEDKRTQQLATAINQSNNQGEQAATNPASQQAVEQMDRFIGQWSLNGWVVDEQGKKLKVTGELTGSSSVANTIQLSYPSIKVESYQEPLSGQSMMGYSTDQGYSVVTSFTGQEQMRTDGGRFDAGNRQFVFEDGEFRVLVTFESPDVMLWQTYQGKAGASEVELESYRMTKVYGQNPS</sequence>
<dbReference type="Proteomes" id="UP001161422">
    <property type="component" value="Unassembled WGS sequence"/>
</dbReference>
<protein>
    <recommendedName>
        <fullName evidence="3">Glycine zipper domain-containing protein</fullName>
    </recommendedName>
</protein>
<dbReference type="AlphaFoldDB" id="A0AA37W0S3"/>
<gene>
    <name evidence="1" type="ORF">GCM10007895_11690</name>
</gene>
<comment type="caution">
    <text evidence="1">The sequence shown here is derived from an EMBL/GenBank/DDBJ whole genome shotgun (WGS) entry which is preliminary data.</text>
</comment>
<keyword evidence="2" id="KW-1185">Reference proteome</keyword>
<name>A0AA37W0S3_9GAMM</name>